<gene>
    <name evidence="1" type="ORF">LPP2_g14</name>
</gene>
<evidence type="ECO:0000313" key="2">
    <source>
        <dbReference type="Proteomes" id="UP001222520"/>
    </source>
</evidence>
<name>A0AAE9TFA6_9CAUD</name>
<accession>A0AAE9TFA6</accession>
<sequence>MVKRVKALTLALGLMAMVDTMSLLTTGCEATKTDTYENSIVTCGRDELGMLTCKGKVDVR</sequence>
<protein>
    <submittedName>
        <fullName evidence="1">Uncharacterized protein</fullName>
    </submittedName>
</protein>
<dbReference type="EMBL" id="OP590147">
    <property type="protein sequence ID" value="UZV39982.1"/>
    <property type="molecule type" value="Genomic_DNA"/>
</dbReference>
<organism evidence="1 2">
    <name type="scientific">Leptolyngbya phage LPP-2, strain SPI</name>
    <dbReference type="NCBI Taxonomy" id="2996053"/>
    <lineage>
        <taxon>Viruses</taxon>
        <taxon>Duplodnaviria</taxon>
        <taxon>Heunggongvirae</taxon>
        <taxon>Uroviricota</taxon>
        <taxon>Caudoviricetes</taxon>
        <taxon>Saffermanviridae</taxon>
        <taxon>Wumptrevirus</taxon>
        <taxon>Wumptrevirus LPP2</taxon>
    </lineage>
</organism>
<keyword evidence="2" id="KW-1185">Reference proteome</keyword>
<evidence type="ECO:0000313" key="1">
    <source>
        <dbReference type="EMBL" id="UZV39982.1"/>
    </source>
</evidence>
<reference evidence="1 2" key="1">
    <citation type="journal article" date="2023" name="Harmful Algae">
        <title>Sequencing the genomes of LPP-1, the first isolated cyanophage, and its relative LPP-2 reveal different integration mechanisms in closely related phages.</title>
        <authorList>
            <person name="Shaalan H."/>
            <person name="Cattan-Tsaushu E."/>
            <person name="Li K."/>
            <person name="Avrani S."/>
        </authorList>
    </citation>
    <scope>NUCLEOTIDE SEQUENCE [LARGE SCALE GENOMIC DNA]</scope>
</reference>
<dbReference type="Proteomes" id="UP001222520">
    <property type="component" value="Segment"/>
</dbReference>
<proteinExistence type="predicted"/>